<organism evidence="1 2">
    <name type="scientific">Xenopus laevis</name>
    <name type="common">African clawed frog</name>
    <dbReference type="NCBI Taxonomy" id="8355"/>
    <lineage>
        <taxon>Eukaryota</taxon>
        <taxon>Metazoa</taxon>
        <taxon>Chordata</taxon>
        <taxon>Craniata</taxon>
        <taxon>Vertebrata</taxon>
        <taxon>Euteleostomi</taxon>
        <taxon>Amphibia</taxon>
        <taxon>Batrachia</taxon>
        <taxon>Anura</taxon>
        <taxon>Pipoidea</taxon>
        <taxon>Pipidae</taxon>
        <taxon>Xenopodinae</taxon>
        <taxon>Xenopus</taxon>
        <taxon>Xenopus</taxon>
    </lineage>
</organism>
<dbReference type="RefSeq" id="XP_018085139.1">
    <property type="nucleotide sequence ID" value="XM_018229650.2"/>
</dbReference>
<dbReference type="AlphaFoldDB" id="A0A8J0TA80"/>
<dbReference type="AGR" id="Xenbase:XB-GENE-6488232"/>
<dbReference type="GeneID" id="108698281"/>
<keyword evidence="1" id="KW-1185">Reference proteome</keyword>
<sequence>MTQLLKTIPIEGFCDRAGNIACPLNTNSGAAIYVQRQNPERLPVSVLDGHARTCAILEQRIDGVRVTPPRVRKANCTRLMDSVSKTATLQETGDRGYTGRGGA</sequence>
<dbReference type="CTD" id="108698281"/>
<accession>A0A8J0TA80</accession>
<evidence type="ECO:0000313" key="2">
    <source>
        <dbReference type="RefSeq" id="XP_018085139.1"/>
    </source>
</evidence>
<name>A0A8J0TA80_XENLA</name>
<protein>
    <submittedName>
        <fullName evidence="2">Uncharacterized protein mtcp1.L isoform X1</fullName>
    </submittedName>
</protein>
<reference evidence="2" key="1">
    <citation type="submission" date="2025-08" db="UniProtKB">
        <authorList>
            <consortium name="RefSeq"/>
        </authorList>
    </citation>
    <scope>IDENTIFICATION</scope>
    <source>
        <strain evidence="2">J_2021</strain>
        <tissue evidence="2">Erythrocytes</tissue>
    </source>
</reference>
<dbReference type="KEGG" id="xla:108698281"/>
<proteinExistence type="predicted"/>
<evidence type="ECO:0000313" key="3">
    <source>
        <dbReference type="Xenbase" id="XB-GENE-6488232"/>
    </source>
</evidence>
<dbReference type="Xenbase" id="XB-GENE-6488232">
    <property type="gene designation" value="mtcp1.L"/>
</dbReference>
<gene>
    <name evidence="2 3" type="primary">mtcp1.L</name>
</gene>
<dbReference type="Proteomes" id="UP000186698">
    <property type="component" value="Chromosome 8L"/>
</dbReference>
<evidence type="ECO:0000313" key="1">
    <source>
        <dbReference type="Proteomes" id="UP000186698"/>
    </source>
</evidence>